<dbReference type="SUPFAM" id="SSF55729">
    <property type="entry name" value="Acyl-CoA N-acyltransferases (Nat)"/>
    <property type="match status" value="1"/>
</dbReference>
<dbReference type="InterPro" id="IPR016181">
    <property type="entry name" value="Acyl_CoA_acyltransferase"/>
</dbReference>
<reference evidence="1" key="1">
    <citation type="submission" date="2022-10" db="EMBL/GenBank/DDBJ databases">
        <title>Tapping the CABI collections for fungal endophytes: first genome assemblies for Collariella, Neodidymelliopsis, Ascochyta clinopodiicola, Didymella pomorum, Didymosphaeria variabile, Neocosmospora piperis and Neocucurbitaria cava.</title>
        <authorList>
            <person name="Hill R."/>
        </authorList>
    </citation>
    <scope>NUCLEOTIDE SEQUENCE</scope>
    <source>
        <strain evidence="1">IMI 356815</strain>
    </source>
</reference>
<dbReference type="PANTHER" id="PTHR42791">
    <property type="entry name" value="GNAT FAMILY ACETYLTRANSFERASE"/>
    <property type="match status" value="1"/>
</dbReference>
<evidence type="ECO:0008006" key="3">
    <source>
        <dbReference type="Google" id="ProtNLM"/>
    </source>
</evidence>
<proteinExistence type="predicted"/>
<protein>
    <recommendedName>
        <fullName evidence="3">N-acetyltransferase domain-containing protein</fullName>
    </recommendedName>
</protein>
<dbReference type="GeneID" id="80911477"/>
<dbReference type="InterPro" id="IPR052523">
    <property type="entry name" value="Trichothecene_AcTrans"/>
</dbReference>
<dbReference type="OrthoDB" id="544277at2759"/>
<sequence>MSSNLEIAKPLRKITDPSEIPRFAAIVAAAFSQDALNRYLFMGRESNPEHPKIQTLDDRKKYWEAIIQPRFEGGAILVEFPPGVEKKPHPAATVSEGVAEYLTFYKALKEEKLGSRPHWHLNIIGRDPERSDKGAVTAIFEPFLAEAKAKNIPVWLESTNAHAKGVYEYFGFKVVGQIRIGKGIAGSDGWVKEGGDGVETWGMIAGLDGW</sequence>
<dbReference type="RefSeq" id="XP_056068263.1">
    <property type="nucleotide sequence ID" value="XM_056216707.1"/>
</dbReference>
<organism evidence="1 2">
    <name type="scientific">Didymosphaeria variabile</name>
    <dbReference type="NCBI Taxonomy" id="1932322"/>
    <lineage>
        <taxon>Eukaryota</taxon>
        <taxon>Fungi</taxon>
        <taxon>Dikarya</taxon>
        <taxon>Ascomycota</taxon>
        <taxon>Pezizomycotina</taxon>
        <taxon>Dothideomycetes</taxon>
        <taxon>Pleosporomycetidae</taxon>
        <taxon>Pleosporales</taxon>
        <taxon>Massarineae</taxon>
        <taxon>Didymosphaeriaceae</taxon>
        <taxon>Didymosphaeria</taxon>
    </lineage>
</organism>
<accession>A0A9W8XFH6</accession>
<evidence type="ECO:0000313" key="2">
    <source>
        <dbReference type="Proteomes" id="UP001140513"/>
    </source>
</evidence>
<dbReference type="AlphaFoldDB" id="A0A9W8XFH6"/>
<name>A0A9W8XFH6_9PLEO</name>
<dbReference type="Gene3D" id="3.40.630.30">
    <property type="match status" value="1"/>
</dbReference>
<gene>
    <name evidence="1" type="ORF">N0V89_007947</name>
</gene>
<comment type="caution">
    <text evidence="1">The sequence shown here is derived from an EMBL/GenBank/DDBJ whole genome shotgun (WGS) entry which is preliminary data.</text>
</comment>
<dbReference type="PANTHER" id="PTHR42791:SF1">
    <property type="entry name" value="N-ACETYLTRANSFERASE DOMAIN-CONTAINING PROTEIN"/>
    <property type="match status" value="1"/>
</dbReference>
<evidence type="ECO:0000313" key="1">
    <source>
        <dbReference type="EMBL" id="KAJ4349333.1"/>
    </source>
</evidence>
<dbReference type="Proteomes" id="UP001140513">
    <property type="component" value="Unassembled WGS sequence"/>
</dbReference>
<dbReference type="EMBL" id="JAPEUX010000006">
    <property type="protein sequence ID" value="KAJ4349333.1"/>
    <property type="molecule type" value="Genomic_DNA"/>
</dbReference>
<keyword evidence="2" id="KW-1185">Reference proteome</keyword>